<proteinExistence type="predicted"/>
<dbReference type="Gene3D" id="3.40.50.2000">
    <property type="entry name" value="Glycogen Phosphorylase B"/>
    <property type="match status" value="1"/>
</dbReference>
<dbReference type="InterPro" id="IPR001296">
    <property type="entry name" value="Glyco_trans_1"/>
</dbReference>
<dbReference type="AlphaFoldDB" id="A0A9Q3ZX51"/>
<name>A0A9Q3ZX51_PSESX</name>
<comment type="caution">
    <text evidence="2">The sequence shown here is derived from an EMBL/GenBank/DDBJ whole genome shotgun (WGS) entry which is preliminary data.</text>
</comment>
<evidence type="ECO:0000313" key="2">
    <source>
        <dbReference type="EMBL" id="MCF5061854.1"/>
    </source>
</evidence>
<dbReference type="Pfam" id="PF00534">
    <property type="entry name" value="Glycos_transf_1"/>
    <property type="match status" value="1"/>
</dbReference>
<dbReference type="GO" id="GO:1901135">
    <property type="term" value="P:carbohydrate derivative metabolic process"/>
    <property type="evidence" value="ECO:0007669"/>
    <property type="project" value="UniProtKB-ARBA"/>
</dbReference>
<dbReference type="CDD" id="cd03801">
    <property type="entry name" value="GT4_PimA-like"/>
    <property type="match status" value="1"/>
</dbReference>
<feature type="domain" description="Glycosyl transferase family 1" evidence="1">
    <location>
        <begin position="217"/>
        <end position="361"/>
    </location>
</feature>
<dbReference type="PANTHER" id="PTHR12526:SF630">
    <property type="entry name" value="GLYCOSYLTRANSFERASE"/>
    <property type="match status" value="1"/>
</dbReference>
<organism evidence="2 3">
    <name type="scientific">Pseudomonas syringae</name>
    <dbReference type="NCBI Taxonomy" id="317"/>
    <lineage>
        <taxon>Bacteria</taxon>
        <taxon>Pseudomonadati</taxon>
        <taxon>Pseudomonadota</taxon>
        <taxon>Gammaproteobacteria</taxon>
        <taxon>Pseudomonadales</taxon>
        <taxon>Pseudomonadaceae</taxon>
        <taxon>Pseudomonas</taxon>
    </lineage>
</organism>
<reference evidence="2" key="1">
    <citation type="submission" date="2019-11" db="EMBL/GenBank/DDBJ databases">
        <title>Epiphytic Pseudomonas syringae from cherry orchards.</title>
        <authorList>
            <person name="Hulin M.T."/>
        </authorList>
    </citation>
    <scope>NUCLEOTIDE SEQUENCE</scope>
    <source>
        <strain evidence="2">PA-6-9A</strain>
    </source>
</reference>
<dbReference type="GO" id="GO:0016757">
    <property type="term" value="F:glycosyltransferase activity"/>
    <property type="evidence" value="ECO:0007669"/>
    <property type="project" value="InterPro"/>
</dbReference>
<accession>A0A9Q3ZX51</accession>
<evidence type="ECO:0000313" key="3">
    <source>
        <dbReference type="Proteomes" id="UP000814207"/>
    </source>
</evidence>
<dbReference type="SUPFAM" id="SSF53756">
    <property type="entry name" value="UDP-Glycosyltransferase/glycogen phosphorylase"/>
    <property type="match status" value="1"/>
</dbReference>
<protein>
    <submittedName>
        <fullName evidence="2">Glycosyltransferase</fullName>
    </submittedName>
</protein>
<gene>
    <name evidence="2" type="ORF">GIW73_02625</name>
</gene>
<evidence type="ECO:0000259" key="1">
    <source>
        <dbReference type="Pfam" id="PF00534"/>
    </source>
</evidence>
<dbReference type="PANTHER" id="PTHR12526">
    <property type="entry name" value="GLYCOSYLTRANSFERASE"/>
    <property type="match status" value="1"/>
</dbReference>
<dbReference type="Proteomes" id="UP000814207">
    <property type="component" value="Unassembled WGS sequence"/>
</dbReference>
<sequence length="394" mass="43784">MKPILFVHDHIFKHQGDNYYSRGGLPASVWARYLSVFPSLTVVGRDGGELTENEHGYTLSSTHNVAFRLQPSISNLKSMLLGNATVERACKTLVAESDGVIARLPSRLGDLFVKEAIKQGKPYAVEVVGCSWDALWNYGSWKGKLFAPYEMLSTRNTVRNAPFALYVTQHFLQGRYPCKKGITTSCSNVEIQPVADDVLHRRLQKIQQQGGTVKIGLIGNYSSRYKGIDVAIRALAVLNQTHADWEFQILGSGDKSYYAELARELGVGDKVNFIGSKSSGQAVYDWLDEMDLYLQPSFQEGLPRALVEAMSRGCPALATSIAGIPELLSPSEMVEPGAHAALSVKIAAVINDKVHMEHLARENFETSKAYYKTILDLRRSTFWSLFRERVESSN</sequence>
<dbReference type="EMBL" id="WKEU01000005">
    <property type="protein sequence ID" value="MCF5061854.1"/>
    <property type="molecule type" value="Genomic_DNA"/>
</dbReference>